<dbReference type="PANTHER" id="PTHR10983:SF16">
    <property type="entry name" value="LYSOCARDIOLIPIN ACYLTRANSFERASE 1"/>
    <property type="match status" value="1"/>
</dbReference>
<keyword evidence="1" id="KW-1133">Transmembrane helix</keyword>
<keyword evidence="4" id="KW-1185">Reference proteome</keyword>
<sequence>MLNFLPSVVLLMLAWVLLFISTILCFIPILFFVVLRVIFPFAVLRKIYTSIFMAIAEGWITLNKGWMKLTQKTQWDIQGGEDLEKQGWYLVTSNHQSWVDIFVLQSIFNRKIPFLKFFIKQELIRVPVMGICWWALDFPFMKRYTKAFLKKHPEMRGKDLEATKKACERFKLIPTSIMNFLEGTRFTQEKHDKQGSPFNYLLKPKSGGIAFAMQSMGEQLNRLLNVTIVYPDGIPTFSDFLAGKVKRVIVRIEQVRIPEKYFSADYMNDQVFRAEFNSWVYNLWRDKDQLIGKLLSDANKV</sequence>
<dbReference type="CDD" id="cd07990">
    <property type="entry name" value="LPLAT_LCLAT1-like"/>
    <property type="match status" value="1"/>
</dbReference>
<keyword evidence="1" id="KW-0812">Transmembrane</keyword>
<dbReference type="InterPro" id="IPR002123">
    <property type="entry name" value="Plipid/glycerol_acylTrfase"/>
</dbReference>
<evidence type="ECO:0000259" key="2">
    <source>
        <dbReference type="SMART" id="SM00563"/>
    </source>
</evidence>
<dbReference type="RefSeq" id="WP_371842316.1">
    <property type="nucleotide sequence ID" value="NZ_JBGMEL010000001.1"/>
</dbReference>
<dbReference type="PANTHER" id="PTHR10983">
    <property type="entry name" value="1-ACYLGLYCEROL-3-PHOSPHATE ACYLTRANSFERASE-RELATED"/>
    <property type="match status" value="1"/>
</dbReference>
<reference evidence="3 4" key="1">
    <citation type="submission" date="2024-08" db="EMBL/GenBank/DDBJ databases">
        <authorList>
            <person name="Ishaq N."/>
        </authorList>
    </citation>
    <scope>NUCLEOTIDE SEQUENCE [LARGE SCALE GENOMIC DNA]</scope>
    <source>
        <strain evidence="3 4">JCM 30400</strain>
    </source>
</reference>
<dbReference type="SUPFAM" id="SSF69593">
    <property type="entry name" value="Glycerol-3-phosphate (1)-acyltransferase"/>
    <property type="match status" value="1"/>
</dbReference>
<keyword evidence="1" id="KW-0472">Membrane</keyword>
<dbReference type="EC" id="2.3.-.-" evidence="3"/>
<dbReference type="Proteomes" id="UP001569414">
    <property type="component" value="Unassembled WGS sequence"/>
</dbReference>
<comment type="caution">
    <text evidence="3">The sequence shown here is derived from an EMBL/GenBank/DDBJ whole genome shotgun (WGS) entry which is preliminary data.</text>
</comment>
<gene>
    <name evidence="3" type="ORF">ACCI51_01330</name>
</gene>
<evidence type="ECO:0000313" key="4">
    <source>
        <dbReference type="Proteomes" id="UP001569414"/>
    </source>
</evidence>
<accession>A0ABV4NI03</accession>
<name>A0ABV4NI03_9GAMM</name>
<dbReference type="EMBL" id="JBGMEL010000001">
    <property type="protein sequence ID" value="MFA0789167.1"/>
    <property type="molecule type" value="Genomic_DNA"/>
</dbReference>
<evidence type="ECO:0000313" key="3">
    <source>
        <dbReference type="EMBL" id="MFA0789167.1"/>
    </source>
</evidence>
<dbReference type="SMART" id="SM00563">
    <property type="entry name" value="PlsC"/>
    <property type="match status" value="1"/>
</dbReference>
<keyword evidence="3" id="KW-0808">Transferase</keyword>
<dbReference type="GO" id="GO:0016746">
    <property type="term" value="F:acyltransferase activity"/>
    <property type="evidence" value="ECO:0007669"/>
    <property type="project" value="UniProtKB-KW"/>
</dbReference>
<feature type="domain" description="Phospholipid/glycerol acyltransferase" evidence="2">
    <location>
        <begin position="89"/>
        <end position="231"/>
    </location>
</feature>
<protein>
    <submittedName>
        <fullName evidence="3">Acyltransferase</fullName>
        <ecNumber evidence="3">2.3.-.-</ecNumber>
    </submittedName>
</protein>
<organism evidence="3 4">
    <name type="scientific">Microbulbifer echini</name>
    <dbReference type="NCBI Taxonomy" id="1529067"/>
    <lineage>
        <taxon>Bacteria</taxon>
        <taxon>Pseudomonadati</taxon>
        <taxon>Pseudomonadota</taxon>
        <taxon>Gammaproteobacteria</taxon>
        <taxon>Cellvibrionales</taxon>
        <taxon>Microbulbiferaceae</taxon>
        <taxon>Microbulbifer</taxon>
    </lineage>
</organism>
<keyword evidence="3" id="KW-0012">Acyltransferase</keyword>
<feature type="transmembrane region" description="Helical" evidence="1">
    <location>
        <begin position="12"/>
        <end position="35"/>
    </location>
</feature>
<dbReference type="Pfam" id="PF01553">
    <property type="entry name" value="Acyltransferase"/>
    <property type="match status" value="1"/>
</dbReference>
<proteinExistence type="predicted"/>
<dbReference type="NCBIfam" id="NF010621">
    <property type="entry name" value="PRK14014.1"/>
    <property type="match status" value="1"/>
</dbReference>
<evidence type="ECO:0000256" key="1">
    <source>
        <dbReference type="SAM" id="Phobius"/>
    </source>
</evidence>